<dbReference type="InterPro" id="IPR037013">
    <property type="entry name" value="GSH-S_sub-bd_sf"/>
</dbReference>
<gene>
    <name evidence="3" type="ORF">Moror_16228</name>
</gene>
<dbReference type="GO" id="GO:0005829">
    <property type="term" value="C:cytosol"/>
    <property type="evidence" value="ECO:0007669"/>
    <property type="project" value="TreeGrafter"/>
</dbReference>
<dbReference type="OrthoDB" id="2020073at2759"/>
<dbReference type="Pfam" id="PF03199">
    <property type="entry name" value="GSH_synthase"/>
    <property type="match status" value="1"/>
</dbReference>
<comment type="caution">
    <text evidence="3">The sequence shown here is derived from an EMBL/GenBank/DDBJ whole genome shotgun (WGS) entry which is preliminary data.</text>
</comment>
<dbReference type="STRING" id="1381753.V2XA69"/>
<evidence type="ECO:0000313" key="4">
    <source>
        <dbReference type="Proteomes" id="UP000017559"/>
    </source>
</evidence>
<dbReference type="InterPro" id="IPR005615">
    <property type="entry name" value="Glutathione_synthase"/>
</dbReference>
<dbReference type="InterPro" id="IPR004887">
    <property type="entry name" value="GSH_synth_subst-bd"/>
</dbReference>
<feature type="region of interest" description="Disordered" evidence="1">
    <location>
        <begin position="210"/>
        <end position="234"/>
    </location>
</feature>
<dbReference type="PANTHER" id="PTHR11130">
    <property type="entry name" value="GLUTATHIONE SYNTHETASE"/>
    <property type="match status" value="1"/>
</dbReference>
<dbReference type="Gene3D" id="3.40.50.1760">
    <property type="entry name" value="Glutathione synthase, substrate-binding domain superfamily, eukaryotic"/>
    <property type="match status" value="1"/>
</dbReference>
<dbReference type="GO" id="GO:0005524">
    <property type="term" value="F:ATP binding"/>
    <property type="evidence" value="ECO:0007669"/>
    <property type="project" value="InterPro"/>
</dbReference>
<dbReference type="GO" id="GO:0004363">
    <property type="term" value="F:glutathione synthase activity"/>
    <property type="evidence" value="ECO:0007669"/>
    <property type="project" value="InterPro"/>
</dbReference>
<proteinExistence type="predicted"/>
<reference evidence="3 4" key="1">
    <citation type="journal article" date="2014" name="BMC Genomics">
        <title>Genome and secretome analysis of the hemibiotrophic fungal pathogen, Moniliophthora roreri, which causes frosty pod rot disease of cacao: mechanisms of the biotrophic and necrotrophic phases.</title>
        <authorList>
            <person name="Meinhardt L.W."/>
            <person name="Costa G.G.L."/>
            <person name="Thomazella D.P.T."/>
            <person name="Teixeira P.J.P.L."/>
            <person name="Carazzolle M.F."/>
            <person name="Schuster S.C."/>
            <person name="Carlson J.E."/>
            <person name="Guiltinan M.J."/>
            <person name="Mieczkowski P."/>
            <person name="Farmer A."/>
            <person name="Ramaraj T."/>
            <person name="Crozier J."/>
            <person name="Davis R.E."/>
            <person name="Shao J."/>
            <person name="Melnick R.L."/>
            <person name="Pereira G.A.G."/>
            <person name="Bailey B.A."/>
        </authorList>
    </citation>
    <scope>NUCLEOTIDE SEQUENCE [LARGE SCALE GENOMIC DNA]</scope>
    <source>
        <strain evidence="3 4">MCA 2997</strain>
    </source>
</reference>
<evidence type="ECO:0000259" key="2">
    <source>
        <dbReference type="Pfam" id="PF03199"/>
    </source>
</evidence>
<sequence>MPRCLCFFHLSQGALDKEFLDDVLRCSTGEKGEQKGAQVGDVDTFVGRLWKAFGGEGNRSGIVGNQTSTISSSFGPLSERVTTTHVSVPPSHGIHALKAEILSVNETTKSLAESLAKTHESCGVKMLVSSPFVQPNERNLFDQTWLKHELLECHNIPIRKAELQLAGRKKIRHVLAEPGILERFLSLSEIDLDKIRVSWVGMFTLDTETGSTRAKNRTAKPNREGGNNDHHSSTIRFLEVPPGEERMAWTSMVLIRIPRGVKNVLVHADGGETVEVEVINELGALVFAFW</sequence>
<feature type="compositionally biased region" description="Basic and acidic residues" evidence="1">
    <location>
        <begin position="221"/>
        <end position="232"/>
    </location>
</feature>
<dbReference type="GO" id="GO:0043295">
    <property type="term" value="F:glutathione binding"/>
    <property type="evidence" value="ECO:0007669"/>
    <property type="project" value="TreeGrafter"/>
</dbReference>
<organism evidence="3 4">
    <name type="scientific">Moniliophthora roreri (strain MCA 2997)</name>
    <name type="common">Cocoa frosty pod rot fungus</name>
    <name type="synonym">Crinipellis roreri</name>
    <dbReference type="NCBI Taxonomy" id="1381753"/>
    <lineage>
        <taxon>Eukaryota</taxon>
        <taxon>Fungi</taxon>
        <taxon>Dikarya</taxon>
        <taxon>Basidiomycota</taxon>
        <taxon>Agaricomycotina</taxon>
        <taxon>Agaricomycetes</taxon>
        <taxon>Agaricomycetidae</taxon>
        <taxon>Agaricales</taxon>
        <taxon>Marasmiineae</taxon>
        <taxon>Marasmiaceae</taxon>
        <taxon>Moniliophthora</taxon>
    </lineage>
</organism>
<dbReference type="Proteomes" id="UP000017559">
    <property type="component" value="Unassembled WGS sequence"/>
</dbReference>
<evidence type="ECO:0000313" key="3">
    <source>
        <dbReference type="EMBL" id="ESK89385.1"/>
    </source>
</evidence>
<evidence type="ECO:0000256" key="1">
    <source>
        <dbReference type="SAM" id="MobiDB-lite"/>
    </source>
</evidence>
<feature type="domain" description="Glutathione synthase substrate-binding" evidence="2">
    <location>
        <begin position="133"/>
        <end position="164"/>
    </location>
</feature>
<accession>V2XA69</accession>
<dbReference type="PANTHER" id="PTHR11130:SF0">
    <property type="entry name" value="GLUTATHIONE SYNTHETASE"/>
    <property type="match status" value="1"/>
</dbReference>
<dbReference type="Pfam" id="PF03917">
    <property type="entry name" value="GSH_synth_ATP"/>
    <property type="match status" value="1"/>
</dbReference>
<dbReference type="AlphaFoldDB" id="V2XA69"/>
<keyword evidence="4" id="KW-1185">Reference proteome</keyword>
<protein>
    <submittedName>
        <fullName evidence="3">Glutathione synthetase</fullName>
    </submittedName>
</protein>
<dbReference type="KEGG" id="mrr:Moror_16228"/>
<dbReference type="SUPFAM" id="SSF56059">
    <property type="entry name" value="Glutathione synthetase ATP-binding domain-like"/>
    <property type="match status" value="1"/>
</dbReference>
<dbReference type="EMBL" id="AWSO01000568">
    <property type="protein sequence ID" value="ESK89385.1"/>
    <property type="molecule type" value="Genomic_DNA"/>
</dbReference>
<name>V2XA69_MONRO</name>
<dbReference type="HOGENOM" id="CLU_960058_0_0_1"/>